<accession>A0ABW2PJZ8</accession>
<keyword evidence="2" id="KW-0378">Hydrolase</keyword>
<gene>
    <name evidence="2" type="ORF">ACFQO8_06585</name>
</gene>
<name>A0ABW2PJZ8_9BACL</name>
<feature type="domain" description="AB hydrolase-1" evidence="1">
    <location>
        <begin position="14"/>
        <end position="119"/>
    </location>
</feature>
<dbReference type="RefSeq" id="WP_214788083.1">
    <property type="nucleotide sequence ID" value="NZ_JANIEL010000002.1"/>
</dbReference>
<dbReference type="InterPro" id="IPR029058">
    <property type="entry name" value="AB_hydrolase_fold"/>
</dbReference>
<sequence>MRPFHSTIHGQGDPVLFLPGGGFTGSQGQLFAEALHNDFEVHLLDLPGFGESEGLHTYATSKVLADWVEAYRISRQLESVRLIGHSMGGAIALSYAVHYPDQVSRLVLLDQGHKPNASLPYREYGIFGFTFPLLRLLYHNAPRRLLNWMEAQVSTRDSIFSEERFQLFCRRIGVEPTAYVRTAFERPARLSSGGLHLLFGYDGLDFTDLLQRVQVPTQLHYADFTGVDLKEAKRTLHHVKRAERQLHPSVQLIAVPGGHFVQWSRHFSMGHVERFFRT</sequence>
<comment type="caution">
    <text evidence="2">The sequence shown here is derived from an EMBL/GenBank/DDBJ whole genome shotgun (WGS) entry which is preliminary data.</text>
</comment>
<evidence type="ECO:0000259" key="1">
    <source>
        <dbReference type="Pfam" id="PF00561"/>
    </source>
</evidence>
<proteinExistence type="predicted"/>
<keyword evidence="3" id="KW-1185">Reference proteome</keyword>
<organism evidence="2 3">
    <name type="scientific">Exiguobacterium aestuarii</name>
    <dbReference type="NCBI Taxonomy" id="273527"/>
    <lineage>
        <taxon>Bacteria</taxon>
        <taxon>Bacillati</taxon>
        <taxon>Bacillota</taxon>
        <taxon>Bacilli</taxon>
        <taxon>Bacillales</taxon>
        <taxon>Bacillales Family XII. Incertae Sedis</taxon>
        <taxon>Exiguobacterium</taxon>
    </lineage>
</organism>
<dbReference type="EMBL" id="JBHTCE010000001">
    <property type="protein sequence ID" value="MFC7389807.1"/>
    <property type="molecule type" value="Genomic_DNA"/>
</dbReference>
<dbReference type="SUPFAM" id="SSF53474">
    <property type="entry name" value="alpha/beta-Hydrolases"/>
    <property type="match status" value="1"/>
</dbReference>
<dbReference type="PRINTS" id="PR00111">
    <property type="entry name" value="ABHYDROLASE"/>
</dbReference>
<dbReference type="Pfam" id="PF00561">
    <property type="entry name" value="Abhydrolase_1"/>
    <property type="match status" value="1"/>
</dbReference>
<dbReference type="GO" id="GO:0016787">
    <property type="term" value="F:hydrolase activity"/>
    <property type="evidence" value="ECO:0007669"/>
    <property type="project" value="UniProtKB-KW"/>
</dbReference>
<dbReference type="Proteomes" id="UP001596439">
    <property type="component" value="Unassembled WGS sequence"/>
</dbReference>
<dbReference type="InterPro" id="IPR050266">
    <property type="entry name" value="AB_hydrolase_sf"/>
</dbReference>
<protein>
    <submittedName>
        <fullName evidence="2">Alpha/beta hydrolase</fullName>
    </submittedName>
</protein>
<dbReference type="Gene3D" id="3.40.50.1820">
    <property type="entry name" value="alpha/beta hydrolase"/>
    <property type="match status" value="1"/>
</dbReference>
<dbReference type="PANTHER" id="PTHR43798">
    <property type="entry name" value="MONOACYLGLYCEROL LIPASE"/>
    <property type="match status" value="1"/>
</dbReference>
<evidence type="ECO:0000313" key="2">
    <source>
        <dbReference type="EMBL" id="MFC7389807.1"/>
    </source>
</evidence>
<dbReference type="PANTHER" id="PTHR43798:SF33">
    <property type="entry name" value="HYDROLASE, PUTATIVE (AFU_ORTHOLOGUE AFUA_2G14860)-RELATED"/>
    <property type="match status" value="1"/>
</dbReference>
<reference evidence="3" key="1">
    <citation type="journal article" date="2019" name="Int. J. Syst. Evol. Microbiol.">
        <title>The Global Catalogue of Microorganisms (GCM) 10K type strain sequencing project: providing services to taxonomists for standard genome sequencing and annotation.</title>
        <authorList>
            <consortium name="The Broad Institute Genomics Platform"/>
            <consortium name="The Broad Institute Genome Sequencing Center for Infectious Disease"/>
            <person name="Wu L."/>
            <person name="Ma J."/>
        </authorList>
    </citation>
    <scope>NUCLEOTIDE SEQUENCE [LARGE SCALE GENOMIC DNA]</scope>
    <source>
        <strain evidence="3">CCUG 55590</strain>
    </source>
</reference>
<evidence type="ECO:0000313" key="3">
    <source>
        <dbReference type="Proteomes" id="UP001596439"/>
    </source>
</evidence>
<dbReference type="InterPro" id="IPR000073">
    <property type="entry name" value="AB_hydrolase_1"/>
</dbReference>